<feature type="region of interest" description="Disordered" evidence="6">
    <location>
        <begin position="1"/>
        <end position="21"/>
    </location>
</feature>
<dbReference type="Proteomes" id="UP000295765">
    <property type="component" value="Unassembled WGS sequence"/>
</dbReference>
<accession>A0A4R2L0G0</accession>
<dbReference type="InterPro" id="IPR036390">
    <property type="entry name" value="WH_DNA-bd_sf"/>
</dbReference>
<keyword evidence="3" id="KW-0804">Transcription</keyword>
<name>A0A4R2L0G0_9GAMM</name>
<dbReference type="FunFam" id="1.10.10.10:FF:000056">
    <property type="entry name" value="IclR family transcriptional regulator"/>
    <property type="match status" value="1"/>
</dbReference>
<dbReference type="Pfam" id="PF09339">
    <property type="entry name" value="HTH_IclR"/>
    <property type="match status" value="1"/>
</dbReference>
<dbReference type="Pfam" id="PF01614">
    <property type="entry name" value="IclR_C"/>
    <property type="match status" value="1"/>
</dbReference>
<evidence type="ECO:0000259" key="7">
    <source>
        <dbReference type="PROSITE" id="PS51077"/>
    </source>
</evidence>
<evidence type="ECO:0000313" key="9">
    <source>
        <dbReference type="EMBL" id="TCO76018.1"/>
    </source>
</evidence>
<evidence type="ECO:0000256" key="2">
    <source>
        <dbReference type="ARBA" id="ARBA00023125"/>
    </source>
</evidence>
<dbReference type="InterPro" id="IPR050707">
    <property type="entry name" value="HTH_MetabolicPath_Reg"/>
</dbReference>
<keyword evidence="2" id="KW-0238">DNA-binding</keyword>
<dbReference type="InterPro" id="IPR036388">
    <property type="entry name" value="WH-like_DNA-bd_sf"/>
</dbReference>
<dbReference type="EMBL" id="SLWY01000035">
    <property type="protein sequence ID" value="TCO76018.1"/>
    <property type="molecule type" value="Genomic_DNA"/>
</dbReference>
<dbReference type="InterPro" id="IPR014757">
    <property type="entry name" value="Tscrpt_reg_IclR_C"/>
</dbReference>
<evidence type="ECO:0000256" key="1">
    <source>
        <dbReference type="ARBA" id="ARBA00023015"/>
    </source>
</evidence>
<dbReference type="SUPFAM" id="SSF55781">
    <property type="entry name" value="GAF domain-like"/>
    <property type="match status" value="1"/>
</dbReference>
<dbReference type="GO" id="GO:0003677">
    <property type="term" value="F:DNA binding"/>
    <property type="evidence" value="ECO:0007669"/>
    <property type="project" value="UniProtKB-KW"/>
</dbReference>
<feature type="domain" description="IclR-ED" evidence="8">
    <location>
        <begin position="90"/>
        <end position="273"/>
    </location>
</feature>
<evidence type="ECO:0000313" key="10">
    <source>
        <dbReference type="Proteomes" id="UP000295765"/>
    </source>
</evidence>
<dbReference type="AlphaFoldDB" id="A0A4R2L0G0"/>
<dbReference type="PROSITE" id="PS51077">
    <property type="entry name" value="HTH_ICLR"/>
    <property type="match status" value="1"/>
</dbReference>
<dbReference type="SUPFAM" id="SSF46785">
    <property type="entry name" value="Winged helix' DNA-binding domain"/>
    <property type="match status" value="1"/>
</dbReference>
<evidence type="ECO:0000256" key="3">
    <source>
        <dbReference type="ARBA" id="ARBA00023163"/>
    </source>
</evidence>
<dbReference type="PANTHER" id="PTHR30136">
    <property type="entry name" value="HELIX-TURN-HELIX TRANSCRIPTIONAL REGULATOR, ICLR FAMILY"/>
    <property type="match status" value="1"/>
</dbReference>
<protein>
    <recommendedName>
        <fullName evidence="4">HTH-type transcriptional repressor AllR</fullName>
    </recommendedName>
    <alternativeName>
        <fullName evidence="5">Negative regulator of allantoin and glyoxylate utilization operons</fullName>
    </alternativeName>
</protein>
<evidence type="ECO:0000256" key="5">
    <source>
        <dbReference type="ARBA" id="ARBA00042627"/>
    </source>
</evidence>
<dbReference type="PROSITE" id="PS51078">
    <property type="entry name" value="ICLR_ED"/>
    <property type="match status" value="1"/>
</dbReference>
<evidence type="ECO:0000256" key="4">
    <source>
        <dbReference type="ARBA" id="ARBA00040379"/>
    </source>
</evidence>
<feature type="compositionally biased region" description="Basic and acidic residues" evidence="6">
    <location>
        <begin position="1"/>
        <end position="16"/>
    </location>
</feature>
<dbReference type="SMART" id="SM00346">
    <property type="entry name" value="HTH_ICLR"/>
    <property type="match status" value="1"/>
</dbReference>
<dbReference type="GO" id="GO:0003700">
    <property type="term" value="F:DNA-binding transcription factor activity"/>
    <property type="evidence" value="ECO:0007669"/>
    <property type="project" value="TreeGrafter"/>
</dbReference>
<reference evidence="9 10" key="1">
    <citation type="submission" date="2019-03" db="EMBL/GenBank/DDBJ databases">
        <title>Genomic Encyclopedia of Type Strains, Phase IV (KMG-IV): sequencing the most valuable type-strain genomes for metagenomic binning, comparative biology and taxonomic classification.</title>
        <authorList>
            <person name="Goeker M."/>
        </authorList>
    </citation>
    <scope>NUCLEOTIDE SEQUENCE [LARGE SCALE GENOMIC DNA]</scope>
    <source>
        <strain evidence="9 10">DSM 25287</strain>
    </source>
</reference>
<comment type="caution">
    <text evidence="9">The sequence shown here is derived from an EMBL/GenBank/DDBJ whole genome shotgun (WGS) entry which is preliminary data.</text>
</comment>
<evidence type="ECO:0000259" key="8">
    <source>
        <dbReference type="PROSITE" id="PS51078"/>
    </source>
</evidence>
<dbReference type="RefSeq" id="WP_243662739.1">
    <property type="nucleotide sequence ID" value="NZ_SLWY01000035.1"/>
</dbReference>
<organism evidence="9 10">
    <name type="scientific">Plasticicumulans lactativorans</name>
    <dbReference type="NCBI Taxonomy" id="1133106"/>
    <lineage>
        <taxon>Bacteria</taxon>
        <taxon>Pseudomonadati</taxon>
        <taxon>Pseudomonadota</taxon>
        <taxon>Gammaproteobacteria</taxon>
        <taxon>Candidatus Competibacteraceae</taxon>
        <taxon>Plasticicumulans</taxon>
    </lineage>
</organism>
<sequence>MDAKPTRSTRRKEAVSKADQPASAGQVQSLIRGLTLLEHLAGSDHGLLLTDLAQRVGLAASTTHRLLGTLEQLQFVRQDRELGLWSIGVKAFTVGAAFRGARNVVNFARPYLLRLRDESGETANLALLDDDAAVFIAQVESREMMRMLARIGGRGPLHASGVGKALLAALSEAEVDAIVRRRGLAKYTPSTIDQPERLRIELDETRRRGFSIDWEEHAVGLHCVAATIHDEFGAPLAAISVSGPKVRLPAERLIEAGLLVARTAAEITRALGGVLPQRPE</sequence>
<dbReference type="GO" id="GO:0045892">
    <property type="term" value="P:negative regulation of DNA-templated transcription"/>
    <property type="evidence" value="ECO:0007669"/>
    <property type="project" value="TreeGrafter"/>
</dbReference>
<proteinExistence type="predicted"/>
<gene>
    <name evidence="9" type="ORF">EV699_1356</name>
</gene>
<feature type="domain" description="HTH iclR-type" evidence="7">
    <location>
        <begin position="27"/>
        <end position="89"/>
    </location>
</feature>
<evidence type="ECO:0000256" key="6">
    <source>
        <dbReference type="SAM" id="MobiDB-lite"/>
    </source>
</evidence>
<dbReference type="Gene3D" id="3.30.450.40">
    <property type="match status" value="1"/>
</dbReference>
<dbReference type="Gene3D" id="1.10.10.10">
    <property type="entry name" value="Winged helix-like DNA-binding domain superfamily/Winged helix DNA-binding domain"/>
    <property type="match status" value="1"/>
</dbReference>
<dbReference type="InterPro" id="IPR005471">
    <property type="entry name" value="Tscrpt_reg_IclR_N"/>
</dbReference>
<dbReference type="InterPro" id="IPR029016">
    <property type="entry name" value="GAF-like_dom_sf"/>
</dbReference>
<dbReference type="PANTHER" id="PTHR30136:SF24">
    <property type="entry name" value="HTH-TYPE TRANSCRIPTIONAL REPRESSOR ALLR"/>
    <property type="match status" value="1"/>
</dbReference>
<keyword evidence="10" id="KW-1185">Reference proteome</keyword>
<keyword evidence="1" id="KW-0805">Transcription regulation</keyword>